<name>A0AAV4EZN3_9GAST</name>
<dbReference type="GO" id="GO:0007166">
    <property type="term" value="P:cell surface receptor signaling pathway"/>
    <property type="evidence" value="ECO:0007669"/>
    <property type="project" value="InterPro"/>
</dbReference>
<feature type="transmembrane region" description="Helical" evidence="5">
    <location>
        <begin position="874"/>
        <end position="896"/>
    </location>
</feature>
<feature type="transmembrane region" description="Helical" evidence="5">
    <location>
        <begin position="678"/>
        <end position="699"/>
    </location>
</feature>
<dbReference type="AlphaFoldDB" id="A0AAV4EZN3"/>
<dbReference type="Pfam" id="PF00002">
    <property type="entry name" value="7tm_2"/>
    <property type="match status" value="1"/>
</dbReference>
<evidence type="ECO:0000256" key="4">
    <source>
        <dbReference type="ARBA" id="ARBA00023136"/>
    </source>
</evidence>
<evidence type="ECO:0000259" key="6">
    <source>
        <dbReference type="PROSITE" id="PS50261"/>
    </source>
</evidence>
<dbReference type="InterPro" id="IPR017981">
    <property type="entry name" value="GPCR_2-like_7TM"/>
</dbReference>
<evidence type="ECO:0000256" key="5">
    <source>
        <dbReference type="SAM" id="Phobius"/>
    </source>
</evidence>
<organism evidence="7 8">
    <name type="scientific">Elysia marginata</name>
    <dbReference type="NCBI Taxonomy" id="1093978"/>
    <lineage>
        <taxon>Eukaryota</taxon>
        <taxon>Metazoa</taxon>
        <taxon>Spiralia</taxon>
        <taxon>Lophotrochozoa</taxon>
        <taxon>Mollusca</taxon>
        <taxon>Gastropoda</taxon>
        <taxon>Heterobranchia</taxon>
        <taxon>Euthyneura</taxon>
        <taxon>Panpulmonata</taxon>
        <taxon>Sacoglossa</taxon>
        <taxon>Placobranchoidea</taxon>
        <taxon>Plakobranchidae</taxon>
        <taxon>Elysia</taxon>
    </lineage>
</organism>
<feature type="transmembrane region" description="Helical" evidence="5">
    <location>
        <begin position="757"/>
        <end position="779"/>
    </location>
</feature>
<accession>A0AAV4EZN3</accession>
<feature type="transmembrane region" description="Helical" evidence="5">
    <location>
        <begin position="642"/>
        <end position="666"/>
    </location>
</feature>
<gene>
    <name evidence="7" type="ORF">ElyMa_003683400</name>
</gene>
<reference evidence="7 8" key="1">
    <citation type="journal article" date="2021" name="Elife">
        <title>Chloroplast acquisition without the gene transfer in kleptoplastic sea slugs, Plakobranchus ocellatus.</title>
        <authorList>
            <person name="Maeda T."/>
            <person name="Takahashi S."/>
            <person name="Yoshida T."/>
            <person name="Shimamura S."/>
            <person name="Takaki Y."/>
            <person name="Nagai Y."/>
            <person name="Toyoda A."/>
            <person name="Suzuki Y."/>
            <person name="Arimoto A."/>
            <person name="Ishii H."/>
            <person name="Satoh N."/>
            <person name="Nishiyama T."/>
            <person name="Hasebe M."/>
            <person name="Maruyama T."/>
            <person name="Minagawa J."/>
            <person name="Obokata J."/>
            <person name="Shigenobu S."/>
        </authorList>
    </citation>
    <scope>NUCLEOTIDE SEQUENCE [LARGE SCALE GENOMIC DNA]</scope>
</reference>
<feature type="transmembrane region" description="Helical" evidence="5">
    <location>
        <begin position="799"/>
        <end position="826"/>
    </location>
</feature>
<protein>
    <submittedName>
        <fullName evidence="7">Adhesion G protein-coupled receptor L3</fullName>
    </submittedName>
</protein>
<dbReference type="GO" id="GO:0016020">
    <property type="term" value="C:membrane"/>
    <property type="evidence" value="ECO:0007669"/>
    <property type="project" value="UniProtKB-SubCell"/>
</dbReference>
<evidence type="ECO:0000256" key="1">
    <source>
        <dbReference type="ARBA" id="ARBA00004141"/>
    </source>
</evidence>
<feature type="domain" description="G-protein coupled receptors family 2 profile 2" evidence="6">
    <location>
        <begin position="641"/>
        <end position="898"/>
    </location>
</feature>
<keyword evidence="4 5" id="KW-0472">Membrane</keyword>
<keyword evidence="8" id="KW-1185">Reference proteome</keyword>
<dbReference type="Proteomes" id="UP000762676">
    <property type="component" value="Unassembled WGS sequence"/>
</dbReference>
<dbReference type="GO" id="GO:0004930">
    <property type="term" value="F:G protein-coupled receptor activity"/>
    <property type="evidence" value="ECO:0007669"/>
    <property type="project" value="InterPro"/>
</dbReference>
<feature type="transmembrane region" description="Helical" evidence="5">
    <location>
        <begin position="719"/>
        <end position="737"/>
    </location>
</feature>
<evidence type="ECO:0000256" key="3">
    <source>
        <dbReference type="ARBA" id="ARBA00022989"/>
    </source>
</evidence>
<keyword evidence="3 5" id="KW-1133">Transmembrane helix</keyword>
<dbReference type="PANTHER" id="PTHR45902:SF1">
    <property type="entry name" value="LATROPHILIN RECEPTOR-LIKE PROTEIN A"/>
    <property type="match status" value="1"/>
</dbReference>
<dbReference type="Gene3D" id="1.20.1070.10">
    <property type="entry name" value="Rhodopsin 7-helix transmembrane proteins"/>
    <property type="match status" value="1"/>
</dbReference>
<comment type="subcellular location">
    <subcellularLocation>
        <location evidence="1">Membrane</location>
        <topology evidence="1">Multi-pass membrane protein</topology>
    </subcellularLocation>
</comment>
<dbReference type="EMBL" id="BMAT01007546">
    <property type="protein sequence ID" value="GFR66494.1"/>
    <property type="molecule type" value="Genomic_DNA"/>
</dbReference>
<dbReference type="InterPro" id="IPR000832">
    <property type="entry name" value="GPCR_2_secretin-like"/>
</dbReference>
<dbReference type="PANTHER" id="PTHR45902">
    <property type="entry name" value="LATROPHILIN RECEPTOR-LIKE PROTEIN A"/>
    <property type="match status" value="1"/>
</dbReference>
<keyword evidence="2 5" id="KW-0812">Transmembrane</keyword>
<keyword evidence="7" id="KW-0675">Receptor</keyword>
<dbReference type="CDD" id="cd15039">
    <property type="entry name" value="7tmB3_Methuselah-like"/>
    <property type="match status" value="1"/>
</dbReference>
<evidence type="ECO:0000256" key="2">
    <source>
        <dbReference type="ARBA" id="ARBA00022692"/>
    </source>
</evidence>
<dbReference type="InterPro" id="IPR053231">
    <property type="entry name" value="GPCR_LN-TM7"/>
</dbReference>
<evidence type="ECO:0000313" key="7">
    <source>
        <dbReference type="EMBL" id="GFR66494.1"/>
    </source>
</evidence>
<dbReference type="PROSITE" id="PS50261">
    <property type="entry name" value="G_PROTEIN_RECEP_F2_4"/>
    <property type="match status" value="1"/>
</dbReference>
<sequence length="954" mass="107271">MVCDNGTFVNLQRFKCPYPRCFRCDCHPLCSLLDTCCPRGSLQTDGTFLRHKREPSSPSPIPSLYPEQIECAPIPFNSYGHLQVVSCPPGFKDVAPKGSLKSQTLELCARDQDNAPDLRSFLSYIDIQSGLIFKNRFCAICNGYKVYDNTTFSMSATGMGVPKIKIAVPWPIHVICLNYQELYTLTSSLAFMKAAHKKLRTSVCNVFYRKPPSELEPRWCFRNALQDYKNSYTCDEPLYSLCRDLNHTYLSLTRHKSLFCAICDGIRPVLLPHQHCSRAHRLWYIDKGNETPPPPLSLVVDAYVNKGIGSERQKYCSSNSEWIDEKGECQPALCPPGKLPVESGQCLSAIDQIRGLGYQVYLVFRPEKKVNLSTEEVQSLIDDIGTGILDIAREGYLNVNVSMGIDMGNSCSSARLEQISLSAYLVGIDSLNRDEYEKDLLEHLTKDWSVVMEQTNTNFTLKNAMLGVGFRSVLQKNITNEECLISLPKKYIENDHYNTDTYTAYAVHSVTEPNEIVLSVLCDRYISDVCLNKQKRTVYSKLFSSIPPMSEPDPIWMFEKEFIDATHNLACPYISMNISNTRFGGDFVEVSFSYMGYNFSTKSTARIAVVNHEIRICIDVFKNITGHIIIETNQSTLERIRYYLEVICILLSIVCLSFSTITYCLFRSLRSLPGLNNLSLCVCLLIAQVCLLITTRWGVEGKLPRGYCLAHAVLLHGSWLAAFAWMSICCIHMFRVFSTHDNRFLDSRSDGKRYRVYCLYGYGLPALIVIATYVINTGVSKGHRIGYDDKVCFLNTRHSVWTFVLALLTPLCLVILTNGAMFALTVREIASVSQVQDNRRDSQRQGVITYVKLSTLTGLLGAVTVLAIQLDNEVLSLLTSPLMALQGVFIFISFLCNNKVRLLYIDLLQRCGIPCQSKAANETSTNPTQSTRYSASRSLTTSMATCNKTGSTSV</sequence>
<comment type="caution">
    <text evidence="7">The sequence shown here is derived from an EMBL/GenBank/DDBJ whole genome shotgun (WGS) entry which is preliminary data.</text>
</comment>
<evidence type="ECO:0000313" key="8">
    <source>
        <dbReference type="Proteomes" id="UP000762676"/>
    </source>
</evidence>
<feature type="transmembrane region" description="Helical" evidence="5">
    <location>
        <begin position="847"/>
        <end position="868"/>
    </location>
</feature>
<proteinExistence type="predicted"/>